<feature type="compositionally biased region" description="Basic and acidic residues" evidence="9">
    <location>
        <begin position="375"/>
        <end position="389"/>
    </location>
</feature>
<dbReference type="AlphaFoldDB" id="A0A443PCC5"/>
<evidence type="ECO:0000256" key="3">
    <source>
        <dbReference type="ARBA" id="ARBA00022679"/>
    </source>
</evidence>
<evidence type="ECO:0000256" key="7">
    <source>
        <dbReference type="ARBA" id="ARBA00023315"/>
    </source>
</evidence>
<evidence type="ECO:0000256" key="6">
    <source>
        <dbReference type="ARBA" id="ARBA00023136"/>
    </source>
</evidence>
<accession>A0A443PCC5</accession>
<feature type="transmembrane region" description="Helical" evidence="8">
    <location>
        <begin position="235"/>
        <end position="253"/>
    </location>
</feature>
<comment type="similarity">
    <text evidence="2 8">Belongs to the DHHC palmitoyltransferase family.</text>
</comment>
<feature type="transmembrane region" description="Helical" evidence="8">
    <location>
        <begin position="129"/>
        <end position="152"/>
    </location>
</feature>
<gene>
    <name evidence="11" type="ORF">CKAN_01743600</name>
</gene>
<dbReference type="GO" id="GO:0005794">
    <property type="term" value="C:Golgi apparatus"/>
    <property type="evidence" value="ECO:0007669"/>
    <property type="project" value="TreeGrafter"/>
</dbReference>
<evidence type="ECO:0000256" key="8">
    <source>
        <dbReference type="RuleBase" id="RU079119"/>
    </source>
</evidence>
<reference evidence="11 12" key="1">
    <citation type="journal article" date="2019" name="Nat. Plants">
        <title>Stout camphor tree genome fills gaps in understanding of flowering plant genome evolution.</title>
        <authorList>
            <person name="Chaw S.M."/>
            <person name="Liu Y.C."/>
            <person name="Wu Y.W."/>
            <person name="Wang H.Y."/>
            <person name="Lin C.I."/>
            <person name="Wu C.S."/>
            <person name="Ke H.M."/>
            <person name="Chang L.Y."/>
            <person name="Hsu C.Y."/>
            <person name="Yang H.T."/>
            <person name="Sudianto E."/>
            <person name="Hsu M.H."/>
            <person name="Wu K.P."/>
            <person name="Wang L.N."/>
            <person name="Leebens-Mack J.H."/>
            <person name="Tsai I.J."/>
        </authorList>
    </citation>
    <scope>NUCLEOTIDE SEQUENCE [LARGE SCALE GENOMIC DNA]</scope>
    <source>
        <strain evidence="12">cv. Chaw 1501</strain>
        <tissue evidence="11">Young leaves</tissue>
    </source>
</reference>
<keyword evidence="7 8" id="KW-0012">Acyltransferase</keyword>
<comment type="domain">
    <text evidence="8">The DHHC domain is required for palmitoyltransferase activity.</text>
</comment>
<evidence type="ECO:0000313" key="11">
    <source>
        <dbReference type="EMBL" id="RWR88427.1"/>
    </source>
</evidence>
<feature type="region of interest" description="Disordered" evidence="9">
    <location>
        <begin position="365"/>
        <end position="389"/>
    </location>
</feature>
<organism evidence="11 12">
    <name type="scientific">Cinnamomum micranthum f. kanehirae</name>
    <dbReference type="NCBI Taxonomy" id="337451"/>
    <lineage>
        <taxon>Eukaryota</taxon>
        <taxon>Viridiplantae</taxon>
        <taxon>Streptophyta</taxon>
        <taxon>Embryophyta</taxon>
        <taxon>Tracheophyta</taxon>
        <taxon>Spermatophyta</taxon>
        <taxon>Magnoliopsida</taxon>
        <taxon>Magnoliidae</taxon>
        <taxon>Laurales</taxon>
        <taxon>Lauraceae</taxon>
        <taxon>Cinnamomum</taxon>
    </lineage>
</organism>
<name>A0A443PCC5_9MAGN</name>
<feature type="transmembrane region" description="Helical" evidence="8">
    <location>
        <begin position="279"/>
        <end position="302"/>
    </location>
</feature>
<proteinExistence type="inferred from homology"/>
<evidence type="ECO:0000256" key="4">
    <source>
        <dbReference type="ARBA" id="ARBA00022692"/>
    </source>
</evidence>
<keyword evidence="4 8" id="KW-0812">Transmembrane</keyword>
<protein>
    <recommendedName>
        <fullName evidence="8">S-acyltransferase</fullName>
        <ecNumber evidence="8">2.3.1.225</ecNumber>
    </recommendedName>
    <alternativeName>
        <fullName evidence="8">Palmitoyltransferase</fullName>
    </alternativeName>
</protein>
<comment type="caution">
    <text evidence="11">The sequence shown here is derived from an EMBL/GenBank/DDBJ whole genome shotgun (WGS) entry which is preliminary data.</text>
</comment>
<evidence type="ECO:0000256" key="5">
    <source>
        <dbReference type="ARBA" id="ARBA00022989"/>
    </source>
</evidence>
<evidence type="ECO:0000259" key="10">
    <source>
        <dbReference type="Pfam" id="PF01529"/>
    </source>
</evidence>
<keyword evidence="6 8" id="KW-0472">Membrane</keyword>
<dbReference type="GO" id="GO:0019706">
    <property type="term" value="F:protein-cysteine S-palmitoyltransferase activity"/>
    <property type="evidence" value="ECO:0007669"/>
    <property type="project" value="UniProtKB-EC"/>
</dbReference>
<dbReference type="PROSITE" id="PS50216">
    <property type="entry name" value="DHHC"/>
    <property type="match status" value="1"/>
</dbReference>
<sequence>MNATDKELPPVQHLLADLGTMQRPSRMQEEEFEMDTQHIPPVSYRNTMETDEIKPNPLQGPDASQRVSDVTEIPQPLRVYQVWPGKNVFFFRGHLVCGPNPRGFLLTTISILLSNWIFCVYIGDDLPKHSALIITFSVILAIIVLVNLFILCTRDPGIIPRSDHPPIEEDGPSNQFRRKTVVLNGVEIRLKYCQVCKLFRPPRSCHCAVCDNCVEKFDHHCPWIGQCIGLLNYRFYLMFISSALVFFIYILTFSCRRIKEKMSGAGAGLLATLRTVPEALALAWFGLFAICFLAVLVTYNAYLISVNQTAYENFRQRYNNSMNPYDKGVFSNIMEALLAKLPPSKVNFQAVVVPSQICPHAMSQATASGSGFRPSDARLDTNHGKEQEN</sequence>
<dbReference type="STRING" id="337451.A0A443PCC5"/>
<evidence type="ECO:0000313" key="12">
    <source>
        <dbReference type="Proteomes" id="UP000283530"/>
    </source>
</evidence>
<feature type="transmembrane region" description="Helical" evidence="8">
    <location>
        <begin position="104"/>
        <end position="123"/>
    </location>
</feature>
<dbReference type="GO" id="GO:0005783">
    <property type="term" value="C:endoplasmic reticulum"/>
    <property type="evidence" value="ECO:0007669"/>
    <property type="project" value="TreeGrafter"/>
</dbReference>
<evidence type="ECO:0000256" key="1">
    <source>
        <dbReference type="ARBA" id="ARBA00004141"/>
    </source>
</evidence>
<keyword evidence="5 8" id="KW-1133">Transmembrane helix</keyword>
<keyword evidence="12" id="KW-1185">Reference proteome</keyword>
<dbReference type="GO" id="GO:0006612">
    <property type="term" value="P:protein targeting to membrane"/>
    <property type="evidence" value="ECO:0007669"/>
    <property type="project" value="TreeGrafter"/>
</dbReference>
<dbReference type="Pfam" id="PF01529">
    <property type="entry name" value="DHHC"/>
    <property type="match status" value="1"/>
</dbReference>
<dbReference type="EC" id="2.3.1.225" evidence="8"/>
<dbReference type="EMBL" id="QPKB01000007">
    <property type="protein sequence ID" value="RWR88427.1"/>
    <property type="molecule type" value="Genomic_DNA"/>
</dbReference>
<evidence type="ECO:0000256" key="2">
    <source>
        <dbReference type="ARBA" id="ARBA00008574"/>
    </source>
</evidence>
<keyword evidence="3 8" id="KW-0808">Transferase</keyword>
<feature type="domain" description="Palmitoyltransferase DHHC" evidence="10">
    <location>
        <begin position="188"/>
        <end position="316"/>
    </location>
</feature>
<comment type="catalytic activity">
    <reaction evidence="8">
        <text>L-cysteinyl-[protein] + hexadecanoyl-CoA = S-hexadecanoyl-L-cysteinyl-[protein] + CoA</text>
        <dbReference type="Rhea" id="RHEA:36683"/>
        <dbReference type="Rhea" id="RHEA-COMP:10131"/>
        <dbReference type="Rhea" id="RHEA-COMP:11032"/>
        <dbReference type="ChEBI" id="CHEBI:29950"/>
        <dbReference type="ChEBI" id="CHEBI:57287"/>
        <dbReference type="ChEBI" id="CHEBI:57379"/>
        <dbReference type="ChEBI" id="CHEBI:74151"/>
        <dbReference type="EC" id="2.3.1.225"/>
    </reaction>
</comment>
<comment type="subcellular location">
    <subcellularLocation>
        <location evidence="1">Membrane</location>
        <topology evidence="1">Multi-pass membrane protein</topology>
    </subcellularLocation>
</comment>
<dbReference type="GO" id="GO:0016020">
    <property type="term" value="C:membrane"/>
    <property type="evidence" value="ECO:0007669"/>
    <property type="project" value="UniProtKB-SubCell"/>
</dbReference>
<dbReference type="Proteomes" id="UP000283530">
    <property type="component" value="Unassembled WGS sequence"/>
</dbReference>
<dbReference type="PANTHER" id="PTHR22883">
    <property type="entry name" value="ZINC FINGER DHHC DOMAIN CONTAINING PROTEIN"/>
    <property type="match status" value="1"/>
</dbReference>
<dbReference type="InterPro" id="IPR039859">
    <property type="entry name" value="PFA4/ZDH16/20/ERF2-like"/>
</dbReference>
<dbReference type="InterPro" id="IPR001594">
    <property type="entry name" value="Palmitoyltrfase_DHHC"/>
</dbReference>
<evidence type="ECO:0000256" key="9">
    <source>
        <dbReference type="SAM" id="MobiDB-lite"/>
    </source>
</evidence>
<dbReference type="PANTHER" id="PTHR22883:SF57">
    <property type="entry name" value="S-ACYLTRANSFERASE"/>
    <property type="match status" value="1"/>
</dbReference>
<dbReference type="OrthoDB" id="4096362at2759"/>